<proteinExistence type="predicted"/>
<gene>
    <name evidence="2" type="ORF">SCP_0509600</name>
</gene>
<feature type="compositionally biased region" description="Basic and acidic residues" evidence="1">
    <location>
        <begin position="40"/>
        <end position="64"/>
    </location>
</feature>
<feature type="compositionally biased region" description="Basic and acidic residues" evidence="1">
    <location>
        <begin position="92"/>
        <end position="111"/>
    </location>
</feature>
<keyword evidence="3" id="KW-1185">Reference proteome</keyword>
<feature type="region of interest" description="Disordered" evidence="1">
    <location>
        <begin position="316"/>
        <end position="336"/>
    </location>
</feature>
<organism evidence="2 3">
    <name type="scientific">Sparassis crispa</name>
    <dbReference type="NCBI Taxonomy" id="139825"/>
    <lineage>
        <taxon>Eukaryota</taxon>
        <taxon>Fungi</taxon>
        <taxon>Dikarya</taxon>
        <taxon>Basidiomycota</taxon>
        <taxon>Agaricomycotina</taxon>
        <taxon>Agaricomycetes</taxon>
        <taxon>Polyporales</taxon>
        <taxon>Sparassidaceae</taxon>
        <taxon>Sparassis</taxon>
    </lineage>
</organism>
<dbReference type="InParanoid" id="A0A401GNT3"/>
<dbReference type="OrthoDB" id="2976199at2759"/>
<evidence type="ECO:0000256" key="1">
    <source>
        <dbReference type="SAM" id="MobiDB-lite"/>
    </source>
</evidence>
<accession>A0A401GNT3</accession>
<feature type="compositionally biased region" description="Basic and acidic residues" evidence="1">
    <location>
        <begin position="177"/>
        <end position="189"/>
    </location>
</feature>
<dbReference type="Proteomes" id="UP000287166">
    <property type="component" value="Unassembled WGS sequence"/>
</dbReference>
<dbReference type="RefSeq" id="XP_027614814.1">
    <property type="nucleotide sequence ID" value="XM_027759013.1"/>
</dbReference>
<sequence length="336" mass="38292">MTEYDFSPEAHMRHMQTQARVTHWVSDQRYRAPAYTNPFGEKDNKGPAAPKDQRARDRDWDRQQQRPSHPRARSVPPPQPQVFQPQVSTSRLPDRKGSRTRALDVGDEARRPTHARGRSAPLLEPRASASRPSHGPPPVRSQTQAPPRRSQSQHHSQSHAPHTVERDVHRSNSHSYSHRDRDRDRDVHRSNSHRVHRSNSQSQSYIVHSSNPQPRPYDLHRSNSRSQQVPYYQQATPSVALPLIPPEYRPPPGARVVFNYYDPGTREIMLPEDGNLHYIIPPAGGKVVMDKFSGGHRPNADSKKGTLLKRLIANLGPSNHGTMRRSNSGRSHTRSY</sequence>
<feature type="compositionally biased region" description="Polar residues" evidence="1">
    <location>
        <begin position="316"/>
        <end position="330"/>
    </location>
</feature>
<comment type="caution">
    <text evidence="2">The sequence shown here is derived from an EMBL/GenBank/DDBJ whole genome shotgun (WGS) entry which is preliminary data.</text>
</comment>
<dbReference type="AlphaFoldDB" id="A0A401GNT3"/>
<dbReference type="GeneID" id="38780818"/>
<evidence type="ECO:0000313" key="2">
    <source>
        <dbReference type="EMBL" id="GBE83901.1"/>
    </source>
</evidence>
<name>A0A401GNT3_9APHY</name>
<protein>
    <submittedName>
        <fullName evidence="2">Uncharacterized protein</fullName>
    </submittedName>
</protein>
<evidence type="ECO:0000313" key="3">
    <source>
        <dbReference type="Proteomes" id="UP000287166"/>
    </source>
</evidence>
<dbReference type="EMBL" id="BFAD01000005">
    <property type="protein sequence ID" value="GBE83901.1"/>
    <property type="molecule type" value="Genomic_DNA"/>
</dbReference>
<reference evidence="2 3" key="1">
    <citation type="journal article" date="2018" name="Sci. Rep.">
        <title>Genome sequence of the cauliflower mushroom Sparassis crispa (Hanabiratake) and its association with beneficial usage.</title>
        <authorList>
            <person name="Kiyama R."/>
            <person name="Furutani Y."/>
            <person name="Kawaguchi K."/>
            <person name="Nakanishi T."/>
        </authorList>
    </citation>
    <scope>NUCLEOTIDE SEQUENCE [LARGE SCALE GENOMIC DNA]</scope>
</reference>
<feature type="region of interest" description="Disordered" evidence="1">
    <location>
        <begin position="32"/>
        <end position="231"/>
    </location>
</feature>